<reference evidence="1" key="1">
    <citation type="submission" date="2022-07" db="EMBL/GenBank/DDBJ databases">
        <title>Phylogenomic reconstructions and comparative analyses of Kickxellomycotina fungi.</title>
        <authorList>
            <person name="Reynolds N.K."/>
            <person name="Stajich J.E."/>
            <person name="Barry K."/>
            <person name="Grigoriev I.V."/>
            <person name="Crous P."/>
            <person name="Smith M.E."/>
        </authorList>
    </citation>
    <scope>NUCLEOTIDE SEQUENCE</scope>
    <source>
        <strain evidence="1">IMI 214461</strain>
    </source>
</reference>
<keyword evidence="2" id="KW-1185">Reference proteome</keyword>
<feature type="non-terminal residue" evidence="1">
    <location>
        <position position="120"/>
    </location>
</feature>
<comment type="caution">
    <text evidence="1">The sequence shown here is derived from an EMBL/GenBank/DDBJ whole genome shotgun (WGS) entry which is preliminary data.</text>
</comment>
<gene>
    <name evidence="1" type="ORF">H4R26_005651</name>
</gene>
<dbReference type="EMBL" id="JANBQF010001148">
    <property type="protein sequence ID" value="KAJ1997917.1"/>
    <property type="molecule type" value="Genomic_DNA"/>
</dbReference>
<evidence type="ECO:0000313" key="2">
    <source>
        <dbReference type="Proteomes" id="UP001150907"/>
    </source>
</evidence>
<name>A0A9W8BFA3_9FUNG</name>
<proteinExistence type="predicted"/>
<dbReference type="AlphaFoldDB" id="A0A9W8BFA3"/>
<sequence>MALDHDERLVGLGQIEEAVGAAMSQALALARFRRSNFTALWKQLARLRGHCQRHFDDLIDRTYASALFSESSLETHYLFRISQLYNIIQIEQASCRGDVAGSATPARMLSFPALAVWRGW</sequence>
<dbReference type="OrthoDB" id="5562722at2759"/>
<dbReference type="Proteomes" id="UP001150907">
    <property type="component" value="Unassembled WGS sequence"/>
</dbReference>
<evidence type="ECO:0000313" key="1">
    <source>
        <dbReference type="EMBL" id="KAJ1997917.1"/>
    </source>
</evidence>
<accession>A0A9W8BFA3</accession>
<protein>
    <submittedName>
        <fullName evidence="1">Uncharacterized protein</fullName>
    </submittedName>
</protein>
<organism evidence="1 2">
    <name type="scientific">Coemansia thaxteri</name>
    <dbReference type="NCBI Taxonomy" id="2663907"/>
    <lineage>
        <taxon>Eukaryota</taxon>
        <taxon>Fungi</taxon>
        <taxon>Fungi incertae sedis</taxon>
        <taxon>Zoopagomycota</taxon>
        <taxon>Kickxellomycotina</taxon>
        <taxon>Kickxellomycetes</taxon>
        <taxon>Kickxellales</taxon>
        <taxon>Kickxellaceae</taxon>
        <taxon>Coemansia</taxon>
    </lineage>
</organism>